<keyword evidence="3" id="KW-1185">Reference proteome</keyword>
<accession>A0AA36GUH8</accession>
<gene>
    <name evidence="2" type="ORF">CYNAS_LOCUS10378</name>
</gene>
<dbReference type="EMBL" id="CATQJL010000223">
    <property type="protein sequence ID" value="CAJ0598395.1"/>
    <property type="molecule type" value="Genomic_DNA"/>
</dbReference>
<proteinExistence type="predicted"/>
<feature type="compositionally biased region" description="Low complexity" evidence="1">
    <location>
        <begin position="26"/>
        <end position="46"/>
    </location>
</feature>
<feature type="region of interest" description="Disordered" evidence="1">
    <location>
        <begin position="19"/>
        <end position="56"/>
    </location>
</feature>
<comment type="caution">
    <text evidence="2">The sequence shown here is derived from an EMBL/GenBank/DDBJ whole genome shotgun (WGS) entry which is preliminary data.</text>
</comment>
<dbReference type="AlphaFoldDB" id="A0AA36GUH8"/>
<sequence>MEEMIKNLAELKPLKECDTTLEVTPSSSRAASTKSTKRQTSSSSDTSESDAENKKHAAEKLCGLRKINAVSATDELESHIMTTKLGQ</sequence>
<name>A0AA36GUH8_CYLNA</name>
<protein>
    <submittedName>
        <fullName evidence="2">Uncharacterized protein</fullName>
    </submittedName>
</protein>
<evidence type="ECO:0000313" key="2">
    <source>
        <dbReference type="EMBL" id="CAJ0598395.1"/>
    </source>
</evidence>
<organism evidence="2 3">
    <name type="scientific">Cylicocyclus nassatus</name>
    <name type="common">Nematode worm</name>
    <dbReference type="NCBI Taxonomy" id="53992"/>
    <lineage>
        <taxon>Eukaryota</taxon>
        <taxon>Metazoa</taxon>
        <taxon>Ecdysozoa</taxon>
        <taxon>Nematoda</taxon>
        <taxon>Chromadorea</taxon>
        <taxon>Rhabditida</taxon>
        <taxon>Rhabditina</taxon>
        <taxon>Rhabditomorpha</taxon>
        <taxon>Strongyloidea</taxon>
        <taxon>Strongylidae</taxon>
        <taxon>Cylicocyclus</taxon>
    </lineage>
</organism>
<evidence type="ECO:0000313" key="3">
    <source>
        <dbReference type="Proteomes" id="UP001176961"/>
    </source>
</evidence>
<reference evidence="2" key="1">
    <citation type="submission" date="2023-07" db="EMBL/GenBank/DDBJ databases">
        <authorList>
            <consortium name="CYATHOMIX"/>
        </authorList>
    </citation>
    <scope>NUCLEOTIDE SEQUENCE</scope>
    <source>
        <strain evidence="2">N/A</strain>
    </source>
</reference>
<dbReference type="Proteomes" id="UP001176961">
    <property type="component" value="Unassembled WGS sequence"/>
</dbReference>
<evidence type="ECO:0000256" key="1">
    <source>
        <dbReference type="SAM" id="MobiDB-lite"/>
    </source>
</evidence>